<dbReference type="Gene3D" id="2.60.120.200">
    <property type="match status" value="1"/>
</dbReference>
<sequence>MKKHLEISIVLFILMGLVPLIAQSPAIHWDFEKIQKGRVLEKIKNRWDLLEGNYSEASGIKGKGLRLDGFTTALRAQETKTPAPGKELTVELWLALGEYPWNWCPALTTERDDVGGYRLQIGPYGQVSMEVNIDEQWRSATSTRETIPLRTWMHLVGIYRANEMIEIYVNGERKAFSEIKGEMKGSIGNFLLGLVASPKKPSDIHRTFGTLPDYYGLEGIIDEVKVYPEALTPEKIKNIFIQHEPRLPDIQPRRLPTINDTAKKFGAYYTTLKYYPGWDNLWPVGDEADVVVTFDRSPVKLVFWRGTRYSPAWVSENELWMADQSVEAWNNEEGCFEHMQDRHCRFSNVRIIENTEARVVVHWRYAPVSVNENTWRRDPKTGWECWVDEYYYIYPDQTAIRKVSWKTGSLEFPRQFQESEVLLHPGQMISEVVEKDFASVADYNGRTRMVSFVEDPARAPYGPFNWDKFYDYTLQQFNFKSKNKPFICFEPDNKMWLRYENIKNYEGVRGCNHWPVGQARCDGRTTVVADRPSHTIGFPISEPVVHENGGREFWFGLYGMNEMELNDLVRFGRSWAFPAELTVKEGNLKSAGYDKSERCYKMENLSATPVTLSFILAGSKKSPVINPAIYIKNWKSTSAKVIVDGQENRDCRIDTKKTLEGIDLIIFLPIEKESKTEVRVIPVS</sequence>
<protein>
    <recommendedName>
        <fullName evidence="3">LamG-like jellyroll fold domain-containing protein</fullName>
    </recommendedName>
</protein>
<proteinExistence type="predicted"/>
<dbReference type="InterPro" id="IPR013320">
    <property type="entry name" value="ConA-like_dom_sf"/>
</dbReference>
<dbReference type="EMBL" id="QUAH01000011">
    <property type="protein sequence ID" value="RFT15267.1"/>
    <property type="molecule type" value="Genomic_DNA"/>
</dbReference>
<dbReference type="AlphaFoldDB" id="A0A3E2BKU7"/>
<dbReference type="Pfam" id="PF13385">
    <property type="entry name" value="Laminin_G_3"/>
    <property type="match status" value="1"/>
</dbReference>
<keyword evidence="2" id="KW-1015">Disulfide bond</keyword>
<dbReference type="Proteomes" id="UP000257323">
    <property type="component" value="Unassembled WGS sequence"/>
</dbReference>
<keyword evidence="1" id="KW-0732">Signal</keyword>
<comment type="caution">
    <text evidence="4">The sequence shown here is derived from an EMBL/GenBank/DDBJ whole genome shotgun (WGS) entry which is preliminary data.</text>
</comment>
<accession>A0A3E2BKU7</accession>
<dbReference type="SUPFAM" id="SSF49899">
    <property type="entry name" value="Concanavalin A-like lectins/glucanases"/>
    <property type="match status" value="1"/>
</dbReference>
<reference evidence="4 5" key="1">
    <citation type="submission" date="2018-08" db="EMBL/GenBank/DDBJ databases">
        <title>Genome analysis of the thermophilic bacterium of the candidate phylum Aminicenantes from deep subsurface aquifer revealed its physiology and ecological role.</title>
        <authorList>
            <person name="Kadnikov V.V."/>
            <person name="Mardanov A.V."/>
            <person name="Beletsky A.V."/>
            <person name="Karnachuk O.V."/>
            <person name="Ravin N.V."/>
        </authorList>
    </citation>
    <scope>NUCLEOTIDE SEQUENCE [LARGE SCALE GENOMIC DNA]</scope>
    <source>
        <strain evidence="4">BY38</strain>
    </source>
</reference>
<gene>
    <name evidence="4" type="ORF">OP8BY_0562</name>
</gene>
<feature type="domain" description="LamG-like jellyroll fold" evidence="3">
    <location>
        <begin position="86"/>
        <end position="234"/>
    </location>
</feature>
<evidence type="ECO:0000256" key="2">
    <source>
        <dbReference type="ARBA" id="ARBA00023157"/>
    </source>
</evidence>
<evidence type="ECO:0000256" key="1">
    <source>
        <dbReference type="ARBA" id="ARBA00022729"/>
    </source>
</evidence>
<evidence type="ECO:0000259" key="3">
    <source>
        <dbReference type="SMART" id="SM00560"/>
    </source>
</evidence>
<dbReference type="SMART" id="SM00560">
    <property type="entry name" value="LamGL"/>
    <property type="match status" value="1"/>
</dbReference>
<evidence type="ECO:0000313" key="5">
    <source>
        <dbReference type="Proteomes" id="UP000257323"/>
    </source>
</evidence>
<name>A0A3E2BKU7_9BACT</name>
<evidence type="ECO:0000313" key="4">
    <source>
        <dbReference type="EMBL" id="RFT15267.1"/>
    </source>
</evidence>
<dbReference type="InterPro" id="IPR006558">
    <property type="entry name" value="LamG-like"/>
</dbReference>
<organism evidence="4 5">
    <name type="scientific">Candidatus Saccharicenans subterraneus</name>
    <dbReference type="NCBI Taxonomy" id="2508984"/>
    <lineage>
        <taxon>Bacteria</taxon>
        <taxon>Candidatus Aminicenantota</taxon>
        <taxon>Candidatus Aminicenantia</taxon>
        <taxon>Candidatus Aminicenantales</taxon>
        <taxon>Candidatus Saccharicenantaceae</taxon>
        <taxon>Candidatus Saccharicenans</taxon>
    </lineage>
</organism>